<evidence type="ECO:0000313" key="3">
    <source>
        <dbReference type="Proteomes" id="UP000710432"/>
    </source>
</evidence>
<dbReference type="InterPro" id="IPR028192">
    <property type="entry name" value="BMF"/>
</dbReference>
<dbReference type="AlphaFoldDB" id="A0A8J6GPR8"/>
<organism evidence="2 3">
    <name type="scientific">Microtus ochrogaster</name>
    <name type="common">Prairie vole</name>
    <dbReference type="NCBI Taxonomy" id="79684"/>
    <lineage>
        <taxon>Eukaryota</taxon>
        <taxon>Metazoa</taxon>
        <taxon>Chordata</taxon>
        <taxon>Craniata</taxon>
        <taxon>Vertebrata</taxon>
        <taxon>Euteleostomi</taxon>
        <taxon>Mammalia</taxon>
        <taxon>Eutheria</taxon>
        <taxon>Euarchontoglires</taxon>
        <taxon>Glires</taxon>
        <taxon>Rodentia</taxon>
        <taxon>Myomorpha</taxon>
        <taxon>Muroidea</taxon>
        <taxon>Cricetidae</taxon>
        <taxon>Arvicolinae</taxon>
        <taxon>Microtus</taxon>
    </lineage>
</organism>
<dbReference type="GO" id="GO:0016459">
    <property type="term" value="C:myosin complex"/>
    <property type="evidence" value="ECO:0007669"/>
    <property type="project" value="TreeGrafter"/>
</dbReference>
<dbReference type="GO" id="GO:0010507">
    <property type="term" value="P:negative regulation of autophagy"/>
    <property type="evidence" value="ECO:0007669"/>
    <property type="project" value="TreeGrafter"/>
</dbReference>
<dbReference type="EMBL" id="JAATJU010021135">
    <property type="protein sequence ID" value="KAH0514588.1"/>
    <property type="molecule type" value="Genomic_DNA"/>
</dbReference>
<name>A0A8J6GPR8_MICOH</name>
<dbReference type="PANTHER" id="PTHR32014:SF2">
    <property type="entry name" value="BCL-2-MODIFYING FACTOR"/>
    <property type="match status" value="1"/>
</dbReference>
<gene>
    <name evidence="2" type="ORF">LTLLF_134405</name>
</gene>
<dbReference type="Proteomes" id="UP000710432">
    <property type="component" value="Unassembled WGS sequence"/>
</dbReference>
<comment type="caution">
    <text evidence="2">The sequence shown here is derived from an EMBL/GenBank/DDBJ whole genome shotgun (WGS) entry which is preliminary data.</text>
</comment>
<dbReference type="GO" id="GO:0006915">
    <property type="term" value="P:apoptotic process"/>
    <property type="evidence" value="ECO:0007669"/>
    <property type="project" value="InterPro"/>
</dbReference>
<reference evidence="2" key="1">
    <citation type="submission" date="2020-03" db="EMBL/GenBank/DDBJ databases">
        <title>Studies in the Genomics of Life Span.</title>
        <authorList>
            <person name="Glass D."/>
        </authorList>
    </citation>
    <scope>NUCLEOTIDE SEQUENCE</scope>
    <source>
        <strain evidence="2">LTLLF</strain>
        <tissue evidence="2">Muscle</tissue>
    </source>
</reference>
<feature type="region of interest" description="Disordered" evidence="1">
    <location>
        <begin position="26"/>
        <end position="71"/>
    </location>
</feature>
<dbReference type="PROSITE" id="PS51257">
    <property type="entry name" value="PROKAR_LIPOPROTEIN"/>
    <property type="match status" value="1"/>
</dbReference>
<evidence type="ECO:0000256" key="1">
    <source>
        <dbReference type="SAM" id="MobiDB-lite"/>
    </source>
</evidence>
<dbReference type="PANTHER" id="PTHR32014">
    <property type="entry name" value="BCL-2-MODIFYING FACTOR"/>
    <property type="match status" value="1"/>
</dbReference>
<accession>A0A8J6GPR8</accession>
<proteinExistence type="predicted"/>
<protein>
    <submittedName>
        <fullName evidence="2">Bcl-2-modifying factor</fullName>
    </submittedName>
</protein>
<feature type="region of interest" description="Disordered" evidence="1">
    <location>
        <begin position="108"/>
        <end position="133"/>
    </location>
</feature>
<sequence>MVGVTRGGAGPHQLFAGCPERAYFGNNTAVRRGPPPAPARARSSRYPSSRHLLPPQPGERPGGRGPGGVGSYLLREVGSRVVGGLEFAPSFPIERGHQAPRVLVTLDPGAEPWHHDSEAETLSWSHPGEMEPPQCVEELEDDVFQPEDGEPGTQPGSLLSADLFAQSQLDCPLSRLQLFPLTHCCGPGLRPISQEDKATQTLSPASPSQGVMLPCGVTEEPQRLFYGNAGYRLPLPASFPAVLPLGEQPPEGQWQHRAEVQIARKLQCIADQFHRLHMQQHQENRDRAWWQVFLFLQNLALNREENREGVGPWKELDKELRNLWKKGVKTPYEWGEVMIDKGIVFNTTSATSFPSEALSGPQD</sequence>
<dbReference type="Pfam" id="PF15185">
    <property type="entry name" value="BMF"/>
    <property type="match status" value="1"/>
</dbReference>
<dbReference type="GO" id="GO:0043065">
    <property type="term" value="P:positive regulation of apoptotic process"/>
    <property type="evidence" value="ECO:0007669"/>
    <property type="project" value="TreeGrafter"/>
</dbReference>
<evidence type="ECO:0000313" key="2">
    <source>
        <dbReference type="EMBL" id="KAH0514588.1"/>
    </source>
</evidence>
<feature type="compositionally biased region" description="Low complexity" evidence="1">
    <location>
        <begin position="39"/>
        <end position="50"/>
    </location>
</feature>